<feature type="transmembrane region" description="Helical" evidence="8">
    <location>
        <begin position="87"/>
        <end position="108"/>
    </location>
</feature>
<dbReference type="PROSITE" id="PS00211">
    <property type="entry name" value="ABC_TRANSPORTER_1"/>
    <property type="match status" value="1"/>
</dbReference>
<dbReference type="PANTHER" id="PTHR43394">
    <property type="entry name" value="ATP-DEPENDENT PERMEASE MDL1, MITOCHONDRIAL"/>
    <property type="match status" value="1"/>
</dbReference>
<dbReference type="InterPro" id="IPR027417">
    <property type="entry name" value="P-loop_NTPase"/>
</dbReference>
<feature type="domain" description="ABC transmembrane type-1" evidence="10">
    <location>
        <begin position="19"/>
        <end position="336"/>
    </location>
</feature>
<dbReference type="OrthoDB" id="9769115at2"/>
<dbReference type="Pfam" id="PF00664">
    <property type="entry name" value="ABC_membrane"/>
    <property type="match status" value="1"/>
</dbReference>
<accession>A0A2N3IHU5</accession>
<evidence type="ECO:0000256" key="6">
    <source>
        <dbReference type="ARBA" id="ARBA00022989"/>
    </source>
</evidence>
<dbReference type="GO" id="GO:0016887">
    <property type="term" value="F:ATP hydrolysis activity"/>
    <property type="evidence" value="ECO:0007669"/>
    <property type="project" value="InterPro"/>
</dbReference>
<evidence type="ECO:0000256" key="2">
    <source>
        <dbReference type="ARBA" id="ARBA00022448"/>
    </source>
</evidence>
<dbReference type="InterPro" id="IPR017871">
    <property type="entry name" value="ABC_transporter-like_CS"/>
</dbReference>
<dbReference type="GO" id="GO:0005886">
    <property type="term" value="C:plasma membrane"/>
    <property type="evidence" value="ECO:0007669"/>
    <property type="project" value="UniProtKB-SubCell"/>
</dbReference>
<dbReference type="PROSITE" id="PS50929">
    <property type="entry name" value="ABC_TM1F"/>
    <property type="match status" value="1"/>
</dbReference>
<evidence type="ECO:0000313" key="12">
    <source>
        <dbReference type="Proteomes" id="UP000233387"/>
    </source>
</evidence>
<organism evidence="11 12">
    <name type="scientific">Raineya orbicola</name>
    <dbReference type="NCBI Taxonomy" id="2016530"/>
    <lineage>
        <taxon>Bacteria</taxon>
        <taxon>Pseudomonadati</taxon>
        <taxon>Bacteroidota</taxon>
        <taxon>Cytophagia</taxon>
        <taxon>Cytophagales</taxon>
        <taxon>Raineyaceae</taxon>
        <taxon>Raineya</taxon>
    </lineage>
</organism>
<protein>
    <submittedName>
        <fullName evidence="11">ABC-type multidrug transport system ATPase and permease component</fullName>
    </submittedName>
</protein>
<dbReference type="Gene3D" id="3.40.50.300">
    <property type="entry name" value="P-loop containing nucleotide triphosphate hydrolases"/>
    <property type="match status" value="1"/>
</dbReference>
<proteinExistence type="predicted"/>
<evidence type="ECO:0000259" key="9">
    <source>
        <dbReference type="PROSITE" id="PS50893"/>
    </source>
</evidence>
<feature type="domain" description="ABC transporter" evidence="9">
    <location>
        <begin position="370"/>
        <end position="603"/>
    </location>
</feature>
<evidence type="ECO:0000259" key="10">
    <source>
        <dbReference type="PROSITE" id="PS50929"/>
    </source>
</evidence>
<comment type="caution">
    <text evidence="11">The sequence shown here is derived from an EMBL/GenBank/DDBJ whole genome shotgun (WGS) entry which is preliminary data.</text>
</comment>
<evidence type="ECO:0000256" key="1">
    <source>
        <dbReference type="ARBA" id="ARBA00004651"/>
    </source>
</evidence>
<keyword evidence="6 8" id="KW-1133">Transmembrane helix</keyword>
<evidence type="ECO:0000256" key="4">
    <source>
        <dbReference type="ARBA" id="ARBA00022741"/>
    </source>
</evidence>
<evidence type="ECO:0000256" key="5">
    <source>
        <dbReference type="ARBA" id="ARBA00022840"/>
    </source>
</evidence>
<dbReference type="GO" id="GO:0015421">
    <property type="term" value="F:ABC-type oligopeptide transporter activity"/>
    <property type="evidence" value="ECO:0007669"/>
    <property type="project" value="TreeGrafter"/>
</dbReference>
<comment type="subcellular location">
    <subcellularLocation>
        <location evidence="1">Cell membrane</location>
        <topology evidence="1">Multi-pass membrane protein</topology>
    </subcellularLocation>
</comment>
<dbReference type="InterPro" id="IPR003439">
    <property type="entry name" value="ABC_transporter-like_ATP-bd"/>
</dbReference>
<name>A0A2N3IHU5_9BACT</name>
<dbReference type="AlphaFoldDB" id="A0A2N3IHU5"/>
<keyword evidence="5" id="KW-0067">ATP-binding</keyword>
<dbReference type="PROSITE" id="PS50893">
    <property type="entry name" value="ABC_TRANSPORTER_2"/>
    <property type="match status" value="1"/>
</dbReference>
<dbReference type="SMART" id="SM00382">
    <property type="entry name" value="AAA"/>
    <property type="match status" value="1"/>
</dbReference>
<dbReference type="SUPFAM" id="SSF90123">
    <property type="entry name" value="ABC transporter transmembrane region"/>
    <property type="match status" value="1"/>
</dbReference>
<dbReference type="GO" id="GO:0005524">
    <property type="term" value="F:ATP binding"/>
    <property type="evidence" value="ECO:0007669"/>
    <property type="project" value="UniProtKB-KW"/>
</dbReference>
<dbReference type="Gene3D" id="1.20.1560.10">
    <property type="entry name" value="ABC transporter type 1, transmembrane domain"/>
    <property type="match status" value="1"/>
</dbReference>
<keyword evidence="2" id="KW-0813">Transport</keyword>
<keyword evidence="7 8" id="KW-0472">Membrane</keyword>
<dbReference type="FunFam" id="3.40.50.300:FF:000287">
    <property type="entry name" value="Multidrug ABC transporter ATP-binding protein"/>
    <property type="match status" value="1"/>
</dbReference>
<dbReference type="InterPro" id="IPR039421">
    <property type="entry name" value="Type_1_exporter"/>
</dbReference>
<evidence type="ECO:0000256" key="7">
    <source>
        <dbReference type="ARBA" id="ARBA00023136"/>
    </source>
</evidence>
<dbReference type="CDD" id="cd18552">
    <property type="entry name" value="ABC_6TM_MsbA_like"/>
    <property type="match status" value="1"/>
</dbReference>
<keyword evidence="3 8" id="KW-0812">Transmembrane</keyword>
<dbReference type="SUPFAM" id="SSF52540">
    <property type="entry name" value="P-loop containing nucleoside triphosphate hydrolases"/>
    <property type="match status" value="1"/>
</dbReference>
<evidence type="ECO:0000256" key="3">
    <source>
        <dbReference type="ARBA" id="ARBA00022692"/>
    </source>
</evidence>
<evidence type="ECO:0000313" key="11">
    <source>
        <dbReference type="EMBL" id="PKQ69866.1"/>
    </source>
</evidence>
<dbReference type="CDD" id="cd03251">
    <property type="entry name" value="ABCC_MsbA"/>
    <property type="match status" value="1"/>
</dbReference>
<dbReference type="Proteomes" id="UP000233387">
    <property type="component" value="Unassembled WGS sequence"/>
</dbReference>
<reference evidence="11 12" key="1">
    <citation type="submission" date="2017-06" db="EMBL/GenBank/DDBJ databases">
        <title>Raineya orbicola gen. nov., sp. nov. a slightly thermophilic bacterium of the phylum Bacteroidetes and the description of Raineyaceae fam. nov.</title>
        <authorList>
            <person name="Albuquerque L."/>
            <person name="Polonia A.R.M."/>
            <person name="Barroso C."/>
            <person name="Froufe H.J.C."/>
            <person name="Lage O."/>
            <person name="Lobo-Da-Cunha A."/>
            <person name="Egas C."/>
            <person name="Da Costa M.S."/>
        </authorList>
    </citation>
    <scope>NUCLEOTIDE SEQUENCE [LARGE SCALE GENOMIC DNA]</scope>
    <source>
        <strain evidence="11 12">SPSPC-11</strain>
    </source>
</reference>
<dbReference type="InterPro" id="IPR011527">
    <property type="entry name" value="ABC1_TM_dom"/>
</dbReference>
<feature type="transmembrane region" description="Helical" evidence="8">
    <location>
        <begin position="20"/>
        <end position="43"/>
    </location>
</feature>
<gene>
    <name evidence="11" type="ORF">Rain11_1063</name>
</gene>
<keyword evidence="12" id="KW-1185">Reference proteome</keyword>
<dbReference type="EMBL" id="NKXO01000014">
    <property type="protein sequence ID" value="PKQ69866.1"/>
    <property type="molecule type" value="Genomic_DNA"/>
</dbReference>
<dbReference type="RefSeq" id="WP_101358331.1">
    <property type="nucleotide sequence ID" value="NZ_NKXO01000014.1"/>
</dbReference>
<dbReference type="InterPro" id="IPR036640">
    <property type="entry name" value="ABC1_TM_sf"/>
</dbReference>
<dbReference type="InterPro" id="IPR003593">
    <property type="entry name" value="AAA+_ATPase"/>
</dbReference>
<dbReference type="PANTHER" id="PTHR43394:SF1">
    <property type="entry name" value="ATP-BINDING CASSETTE SUB-FAMILY B MEMBER 10, MITOCHONDRIAL"/>
    <property type="match status" value="1"/>
</dbReference>
<sequence>MKTYLRIFTLVDSIYKFIFAFLATSLLASLFGLVNFTMIIPVLEILFQNKPQAVAQPPNFQFSVEYFVQTFQYWQAKIYYEKGAVSLLWNVCLFVVISVFLANLFKYLTIRVLEKLKANLVGRIRQRVFEKTLDLHLGYFTEQRKGNILSRMTSDVAEVEFILTTSFKALFREPILLILYFVALFYISPSLTLFVLVYIPLTGGFVGLLINKLRKQSKQVQETIGTVLSIMDETFSGIRIVKAFNAEKFVKQKFKTENEKYTYLVKSIGYKRELSSPFSEFMGVALVIGVVLYGGNLILQGDKSLTASQFFGFLGILSQVTQPIKEIITMFSHIQRGVASAERIFELIDIKPEIQDRPNAKDLPTFNERITFENVSFAYRNEQWVLKNINLSITKGKMIALVGASGSGKSTIADLLCRFYEVQKGRILIDGYDIKEITMHSLRKQMGIVSQEAILFNDTVFNNIAFGKEATMEEVIQAAKIAHAHEFIEKLPQGYHTNIGERGSQLSGGQRQRISIARAVLKNPPILILDEATSALDNESEKIVQEALNELMQERTALVIAHRLSTIQKADEILVMDKGEIVERGTHQELLSTPHSLYAKLYRSAEIIEDLTPTIETKIV</sequence>
<evidence type="ECO:0000256" key="8">
    <source>
        <dbReference type="SAM" id="Phobius"/>
    </source>
</evidence>
<keyword evidence="4" id="KW-0547">Nucleotide-binding</keyword>
<dbReference type="Pfam" id="PF00005">
    <property type="entry name" value="ABC_tran"/>
    <property type="match status" value="1"/>
</dbReference>